<feature type="transmembrane region" description="Helical" evidence="2">
    <location>
        <begin position="173"/>
        <end position="196"/>
    </location>
</feature>
<feature type="transmembrane region" description="Helical" evidence="2">
    <location>
        <begin position="202"/>
        <end position="223"/>
    </location>
</feature>
<organism evidence="3 4">
    <name type="scientific">Leptosia nina</name>
    <dbReference type="NCBI Taxonomy" id="320188"/>
    <lineage>
        <taxon>Eukaryota</taxon>
        <taxon>Metazoa</taxon>
        <taxon>Ecdysozoa</taxon>
        <taxon>Arthropoda</taxon>
        <taxon>Hexapoda</taxon>
        <taxon>Insecta</taxon>
        <taxon>Pterygota</taxon>
        <taxon>Neoptera</taxon>
        <taxon>Endopterygota</taxon>
        <taxon>Lepidoptera</taxon>
        <taxon>Glossata</taxon>
        <taxon>Ditrysia</taxon>
        <taxon>Papilionoidea</taxon>
        <taxon>Pieridae</taxon>
        <taxon>Pierinae</taxon>
        <taxon>Leptosia</taxon>
    </lineage>
</organism>
<feature type="transmembrane region" description="Helical" evidence="2">
    <location>
        <begin position="269"/>
        <end position="290"/>
    </location>
</feature>
<dbReference type="Proteomes" id="UP001497472">
    <property type="component" value="Unassembled WGS sequence"/>
</dbReference>
<protein>
    <submittedName>
        <fullName evidence="3">Uncharacterized protein</fullName>
    </submittedName>
</protein>
<feature type="transmembrane region" description="Helical" evidence="2">
    <location>
        <begin position="365"/>
        <end position="384"/>
    </location>
</feature>
<dbReference type="Gene3D" id="1.20.1530.20">
    <property type="match status" value="1"/>
</dbReference>
<comment type="similarity">
    <text evidence="1">Belongs to the monovalent cation:proton antiporter 1 (CPA1) transporter (TC 2.A.36) family.</text>
</comment>
<feature type="transmembrane region" description="Helical" evidence="2">
    <location>
        <begin position="51"/>
        <end position="78"/>
    </location>
</feature>
<reference evidence="3 4" key="1">
    <citation type="submission" date="2023-11" db="EMBL/GenBank/DDBJ databases">
        <authorList>
            <person name="Okamura Y."/>
        </authorList>
    </citation>
    <scope>NUCLEOTIDE SEQUENCE [LARGE SCALE GENOMIC DNA]</scope>
</reference>
<keyword evidence="2" id="KW-0812">Transmembrane</keyword>
<dbReference type="AlphaFoldDB" id="A0AAV1JK04"/>
<comment type="caution">
    <text evidence="3">The sequence shown here is derived from an EMBL/GenBank/DDBJ whole genome shotgun (WGS) entry which is preliminary data.</text>
</comment>
<dbReference type="InterPro" id="IPR051843">
    <property type="entry name" value="CPA1_transporter"/>
</dbReference>
<evidence type="ECO:0000256" key="2">
    <source>
        <dbReference type="SAM" id="Phobius"/>
    </source>
</evidence>
<dbReference type="EMBL" id="CAVLEF010000040">
    <property type="protein sequence ID" value="CAK1549820.1"/>
    <property type="molecule type" value="Genomic_DNA"/>
</dbReference>
<feature type="transmembrane region" description="Helical" evidence="2">
    <location>
        <begin position="390"/>
        <end position="411"/>
    </location>
</feature>
<keyword evidence="2" id="KW-1133">Transmembrane helix</keyword>
<keyword evidence="4" id="KW-1185">Reference proteome</keyword>
<proteinExistence type="inferred from homology"/>
<sequence>MYPNRQMLTVIDTDVYIIREQEEVKTPSDVIPTINIDSIEREERIEKKTKLWIKTAAPFIAHYITLLIIGLCVWGMLWCIWGDGWSWNGQWFRITIVGVVAWGSGLILQEITTLPPLLAALFTGILARYVGFLDMRHHIEVDMFLRKIYPVIILGKGSLAWNVDYMKQNWRQIILLGTVPWTTEVVVLTLCVHYFLGFPWLWGILLGAVYASVSCPVTMPSVIKHGKLSTGTVEWAQLICTSGGLDTALSVGVYGITYTYIFVQEDSDVYRYVKAGLTMFVGAALGIIWGSLSKLVPNSKDFYVTELRVLFVIVGGLFGNVLTGAIGWTGTGGVAVLACNATAAMHWAKKGWKLNQNPAATAYKVLWSGLEPLVFAYTGTYFVIRHSITKTMLVGLGILCICLTIRLSIAFLMCRNLKLKDKIFVCCTWIPKSVVEAVLCPLAINTVLMSQGSHAHELPYAEDIVLLLVEAIIVTTPIGFLLTDKLGPWLIIDKKTCDGNEPKPKRRKPIAAVSSDA</sequence>
<dbReference type="GO" id="GO:0098662">
    <property type="term" value="P:inorganic cation transmembrane transport"/>
    <property type="evidence" value="ECO:0007669"/>
    <property type="project" value="TreeGrafter"/>
</dbReference>
<evidence type="ECO:0000256" key="1">
    <source>
        <dbReference type="ARBA" id="ARBA00007367"/>
    </source>
</evidence>
<keyword evidence="2" id="KW-0472">Membrane</keyword>
<gene>
    <name evidence="3" type="ORF">LNINA_LOCUS9093</name>
</gene>
<dbReference type="PANTHER" id="PTHR31102:SF1">
    <property type="entry name" value="CATION_H+ EXCHANGER DOMAIN-CONTAINING PROTEIN"/>
    <property type="match status" value="1"/>
</dbReference>
<dbReference type="PANTHER" id="PTHR31102">
    <property type="match status" value="1"/>
</dbReference>
<feature type="transmembrane region" description="Helical" evidence="2">
    <location>
        <begin position="235"/>
        <end position="263"/>
    </location>
</feature>
<evidence type="ECO:0000313" key="4">
    <source>
        <dbReference type="Proteomes" id="UP001497472"/>
    </source>
</evidence>
<accession>A0AAV1JK04</accession>
<dbReference type="InterPro" id="IPR038770">
    <property type="entry name" value="Na+/solute_symporter_sf"/>
</dbReference>
<name>A0AAV1JK04_9NEOP</name>
<feature type="transmembrane region" description="Helical" evidence="2">
    <location>
        <begin position="115"/>
        <end position="132"/>
    </location>
</feature>
<evidence type="ECO:0000313" key="3">
    <source>
        <dbReference type="EMBL" id="CAK1549820.1"/>
    </source>
</evidence>